<organism evidence="2 3">
    <name type="scientific">Spiroplasma mirum ATCC 29335</name>
    <dbReference type="NCBI Taxonomy" id="838561"/>
    <lineage>
        <taxon>Bacteria</taxon>
        <taxon>Bacillati</taxon>
        <taxon>Mycoplasmatota</taxon>
        <taxon>Mollicutes</taxon>
        <taxon>Entomoplasmatales</taxon>
        <taxon>Spiroplasmataceae</taxon>
        <taxon>Spiroplasma</taxon>
    </lineage>
</organism>
<dbReference type="Proteomes" id="UP000019260">
    <property type="component" value="Chromosome"/>
</dbReference>
<dbReference type="InterPro" id="IPR036388">
    <property type="entry name" value="WH-like_DNA-bd_sf"/>
</dbReference>
<dbReference type="GO" id="GO:0097367">
    <property type="term" value="F:carbohydrate derivative binding"/>
    <property type="evidence" value="ECO:0007669"/>
    <property type="project" value="InterPro"/>
</dbReference>
<dbReference type="InterPro" id="IPR047640">
    <property type="entry name" value="RpiR-like"/>
</dbReference>
<reference evidence="2 3" key="1">
    <citation type="submission" date="2013-09" db="EMBL/GenBank/DDBJ databases">
        <title>Complete genome sequence of Spiroplasma mirum suckling mouse cataract agent.</title>
        <authorList>
            <person name="Landry C.A."/>
            <person name="Bastian F.O."/>
            <person name="Thune R.L."/>
        </authorList>
    </citation>
    <scope>NUCLEOTIDE SEQUENCE [LARGE SCALE GENOMIC DNA]</scope>
    <source>
        <strain evidence="2 3">SMCA</strain>
    </source>
</reference>
<dbReference type="PANTHER" id="PTHR30514:SF10">
    <property type="entry name" value="MURR_RPIR FAMILY TRANSCRIPTIONAL REGULATOR"/>
    <property type="match status" value="1"/>
</dbReference>
<gene>
    <name evidence="2" type="ORF">P344_02995</name>
</gene>
<dbReference type="PATRIC" id="fig|838561.3.peg.584"/>
<dbReference type="Gene3D" id="1.10.10.10">
    <property type="entry name" value="Winged helix-like DNA-binding domain superfamily/Winged helix DNA-binding domain"/>
    <property type="match status" value="1"/>
</dbReference>
<proteinExistence type="predicted"/>
<dbReference type="InterPro" id="IPR009057">
    <property type="entry name" value="Homeodomain-like_sf"/>
</dbReference>
<dbReference type="GO" id="GO:0003700">
    <property type="term" value="F:DNA-binding transcription factor activity"/>
    <property type="evidence" value="ECO:0007669"/>
    <property type="project" value="InterPro"/>
</dbReference>
<feature type="domain" description="HTH rpiR-type" evidence="1">
    <location>
        <begin position="3"/>
        <end position="79"/>
    </location>
</feature>
<dbReference type="InterPro" id="IPR000281">
    <property type="entry name" value="HTH_RpiR"/>
</dbReference>
<dbReference type="HOGENOM" id="CLU_2169493_0_0_14"/>
<dbReference type="STRING" id="838561.P344_02995"/>
<dbReference type="PROSITE" id="PS51071">
    <property type="entry name" value="HTH_RPIR"/>
    <property type="match status" value="1"/>
</dbReference>
<dbReference type="AlphaFoldDB" id="W6AKV7"/>
<dbReference type="GO" id="GO:0003677">
    <property type="term" value="F:DNA binding"/>
    <property type="evidence" value="ECO:0007669"/>
    <property type="project" value="InterPro"/>
</dbReference>
<sequence>MNYDNLINKLENLKNNENKFSFISEFIINHLNKINNYNINQLAKATFSSSATIIRMCKEIGLQGYKQLIIILTSFNTNKHPNNHNKLDSTLTKIKTNLDATNILLNFEII</sequence>
<dbReference type="PANTHER" id="PTHR30514">
    <property type="entry name" value="GLUCOKINASE"/>
    <property type="match status" value="1"/>
</dbReference>
<dbReference type="SUPFAM" id="SSF46689">
    <property type="entry name" value="Homeodomain-like"/>
    <property type="match status" value="1"/>
</dbReference>
<evidence type="ECO:0000313" key="2">
    <source>
        <dbReference type="EMBL" id="AHI57943.1"/>
    </source>
</evidence>
<name>W6AKV7_9MOLU</name>
<protein>
    <recommendedName>
        <fullName evidence="1">HTH rpiR-type domain-containing protein</fullName>
    </recommendedName>
</protein>
<dbReference type="EMBL" id="CP006720">
    <property type="protein sequence ID" value="AHI57943.1"/>
    <property type="molecule type" value="Genomic_DNA"/>
</dbReference>
<evidence type="ECO:0000313" key="3">
    <source>
        <dbReference type="Proteomes" id="UP000019260"/>
    </source>
</evidence>
<dbReference type="Pfam" id="PF01418">
    <property type="entry name" value="HTH_6"/>
    <property type="match status" value="1"/>
</dbReference>
<evidence type="ECO:0000259" key="1">
    <source>
        <dbReference type="PROSITE" id="PS51071"/>
    </source>
</evidence>
<keyword evidence="3" id="KW-1185">Reference proteome</keyword>
<dbReference type="KEGG" id="smia:P344_02995"/>
<accession>W6AKV7</accession>